<sequence>MAFCSAYGTYGLGVPGTPQYASDRSNYLPGSSIGPGQTGSMIPMFLQAPPPDRATGSSSGVGGGGGGVLVSGTA</sequence>
<dbReference type="EMBL" id="SDOV01000003">
    <property type="protein sequence ID" value="KAH7643224.1"/>
    <property type="molecule type" value="Genomic_DNA"/>
</dbReference>
<reference evidence="2" key="2">
    <citation type="journal article" date="2021" name="World Allergy Organ. J.">
        <title>Chromosome-level assembly of Dermatophagoides farinae genome and transcriptome reveals two novel allergens Der f 37 and Der f 39.</title>
        <authorList>
            <person name="Chen J."/>
            <person name="Cai Z."/>
            <person name="Fan D."/>
            <person name="Hu J."/>
            <person name="Hou Y."/>
            <person name="He Y."/>
            <person name="Zhang Z."/>
            <person name="Zhao Z."/>
            <person name="Gao P."/>
            <person name="Hu W."/>
            <person name="Sun J."/>
            <person name="Li J."/>
            <person name="Ji K."/>
        </authorList>
    </citation>
    <scope>NUCLEOTIDE SEQUENCE</scope>
    <source>
        <strain evidence="2">JKM2019</strain>
    </source>
</reference>
<protein>
    <submittedName>
        <fullName evidence="2">Uncharacterized protein</fullName>
    </submittedName>
</protein>
<name>A0A9D4SI03_DERFA</name>
<reference evidence="2" key="1">
    <citation type="submission" date="2020-06" db="EMBL/GenBank/DDBJ databases">
        <authorList>
            <person name="Ji K."/>
            <person name="Li J."/>
        </authorList>
    </citation>
    <scope>NUCLEOTIDE SEQUENCE</scope>
    <source>
        <strain evidence="2">JKM2019</strain>
        <tissue evidence="2">Whole body</tissue>
    </source>
</reference>
<accession>A0A9D4SI03</accession>
<dbReference type="Proteomes" id="UP000828236">
    <property type="component" value="Unassembled WGS sequence"/>
</dbReference>
<gene>
    <name evidence="2" type="ORF">HUG17_9915</name>
</gene>
<proteinExistence type="predicted"/>
<organism evidence="2">
    <name type="scientific">Dermatophagoides farinae</name>
    <name type="common">American house dust mite</name>
    <dbReference type="NCBI Taxonomy" id="6954"/>
    <lineage>
        <taxon>Eukaryota</taxon>
        <taxon>Metazoa</taxon>
        <taxon>Ecdysozoa</taxon>
        <taxon>Arthropoda</taxon>
        <taxon>Chelicerata</taxon>
        <taxon>Arachnida</taxon>
        <taxon>Acari</taxon>
        <taxon>Acariformes</taxon>
        <taxon>Sarcoptiformes</taxon>
        <taxon>Astigmata</taxon>
        <taxon>Psoroptidia</taxon>
        <taxon>Analgoidea</taxon>
        <taxon>Pyroglyphidae</taxon>
        <taxon>Dermatophagoidinae</taxon>
        <taxon>Dermatophagoides</taxon>
    </lineage>
</organism>
<evidence type="ECO:0000256" key="1">
    <source>
        <dbReference type="SAM" id="MobiDB-lite"/>
    </source>
</evidence>
<feature type="compositionally biased region" description="Gly residues" evidence="1">
    <location>
        <begin position="59"/>
        <end position="74"/>
    </location>
</feature>
<evidence type="ECO:0000313" key="2">
    <source>
        <dbReference type="EMBL" id="KAH7643224.1"/>
    </source>
</evidence>
<dbReference type="AlphaFoldDB" id="A0A9D4SI03"/>
<feature type="compositionally biased region" description="Polar residues" evidence="1">
    <location>
        <begin position="19"/>
        <end position="40"/>
    </location>
</feature>
<comment type="caution">
    <text evidence="2">The sequence shown here is derived from an EMBL/GenBank/DDBJ whole genome shotgun (WGS) entry which is preliminary data.</text>
</comment>
<feature type="region of interest" description="Disordered" evidence="1">
    <location>
        <begin position="15"/>
        <end position="74"/>
    </location>
</feature>